<dbReference type="OrthoDB" id="4317910at2"/>
<proteinExistence type="predicted"/>
<accession>A0A223NWE7</accession>
<reference evidence="3 4" key="1">
    <citation type="submission" date="2017-08" db="EMBL/GenBank/DDBJ databases">
        <title>Complete genome sequence of Mucilaginibacter sp. strain BJC16-A31.</title>
        <authorList>
            <consortium name="Henan University of Science and Technology"/>
            <person name="You X."/>
        </authorList>
    </citation>
    <scope>NUCLEOTIDE SEQUENCE [LARGE SCALE GENOMIC DNA]</scope>
    <source>
        <strain evidence="3 4">BJC16-A31</strain>
    </source>
</reference>
<gene>
    <name evidence="3" type="ORF">MuYL_2026</name>
</gene>
<keyword evidence="4" id="KW-1185">Reference proteome</keyword>
<dbReference type="EMBL" id="CP022743">
    <property type="protein sequence ID" value="ASU33918.1"/>
    <property type="molecule type" value="Genomic_DNA"/>
</dbReference>
<dbReference type="Pfam" id="PF13699">
    <property type="entry name" value="eCIS_core"/>
    <property type="match status" value="1"/>
</dbReference>
<feature type="domain" description="eCIS core" evidence="2">
    <location>
        <begin position="129"/>
        <end position="204"/>
    </location>
</feature>
<evidence type="ECO:0000313" key="3">
    <source>
        <dbReference type="EMBL" id="ASU33918.1"/>
    </source>
</evidence>
<organism evidence="3 4">
    <name type="scientific">Mucilaginibacter xinganensis</name>
    <dbReference type="NCBI Taxonomy" id="1234841"/>
    <lineage>
        <taxon>Bacteria</taxon>
        <taxon>Pseudomonadati</taxon>
        <taxon>Bacteroidota</taxon>
        <taxon>Sphingobacteriia</taxon>
        <taxon>Sphingobacteriales</taxon>
        <taxon>Sphingobacteriaceae</taxon>
        <taxon>Mucilaginibacter</taxon>
    </lineage>
</organism>
<protein>
    <recommendedName>
        <fullName evidence="2">eCIS core domain-containing protein</fullName>
    </recommendedName>
</protein>
<dbReference type="InterPro" id="IPR025295">
    <property type="entry name" value="eCIS_core_dom"/>
</dbReference>
<evidence type="ECO:0000256" key="1">
    <source>
        <dbReference type="SAM" id="MobiDB-lite"/>
    </source>
</evidence>
<name>A0A223NWE7_9SPHI</name>
<evidence type="ECO:0000313" key="4">
    <source>
        <dbReference type="Proteomes" id="UP000215002"/>
    </source>
</evidence>
<dbReference type="AlphaFoldDB" id="A0A223NWE7"/>
<evidence type="ECO:0000259" key="2">
    <source>
        <dbReference type="Pfam" id="PF13699"/>
    </source>
</evidence>
<feature type="region of interest" description="Disordered" evidence="1">
    <location>
        <begin position="1"/>
        <end position="23"/>
    </location>
</feature>
<sequence length="547" mass="58914">MHEGTLIANKPQGSAAALAGNSTPVQQEREHVLNNRFAVQLKLSVGAANDPLEHEADAIAEKVMRMPDTSFIQRKAGCSCGGVDDERVHLKPLASDVTPFIQAKGEGAGTVSDAVSGKIKSSMGGGGQMQADTRSFMESRFGADFGNVKIHNNDEAAQLNRSLNAKAFTVSNNIYFNSGQYQPETDSGKHLLAHELTHVIQQNGPEGDNLQRKTHIQRQQTPQAPAFSVNQATYLGLVNRALGQMTGNLVNSETLAPVILPILQAMLTNVAWKDAAGAISGGGVTHYALPGGVTLNLQLILNDAPGSLLAGEFTHRGLTDGEMEIFILNNATDSEIAETMYHEAMHLVGWLINRIPPAIALRSTARGIGQAGGVGTLDQSRWPQALATIHLWLDTLATSVNTRRGATAQISPANVDTITHWLFDEVNVRIETEVFRLVQSTQQAITSRGPSIIIGTGSNWQINSTMLSHYIFDLSRVFLPGDRAGLTAIDQQTLAMLQQILEGLFQGRVSRRFSPSPYLAGRGIPRAPFQWSPPPLTPPTFSPLPVP</sequence>
<dbReference type="KEGG" id="muc:MuYL_2026"/>
<dbReference type="Proteomes" id="UP000215002">
    <property type="component" value="Chromosome"/>
</dbReference>
<dbReference type="RefSeq" id="WP_094570331.1">
    <property type="nucleotide sequence ID" value="NZ_CP022743.1"/>
</dbReference>